<proteinExistence type="predicted"/>
<comment type="caution">
    <text evidence="2">The sequence shown here is derived from an EMBL/GenBank/DDBJ whole genome shotgun (WGS) entry which is preliminary data.</text>
</comment>
<sequence>MRLLVELATGAVFGGLVTIIALSFASLYPETLKTIDDIIVPVVFIVTFLGFFVGSSIYEHFHKIKHN</sequence>
<evidence type="ECO:0000256" key="1">
    <source>
        <dbReference type="SAM" id="Phobius"/>
    </source>
</evidence>
<dbReference type="EMBL" id="MHSW01000012">
    <property type="protein sequence ID" value="OHA52226.1"/>
    <property type="molecule type" value="Genomic_DNA"/>
</dbReference>
<keyword evidence="1" id="KW-0472">Membrane</keyword>
<evidence type="ECO:0000313" key="3">
    <source>
        <dbReference type="Proteomes" id="UP000176951"/>
    </source>
</evidence>
<keyword evidence="1" id="KW-0812">Transmembrane</keyword>
<feature type="transmembrane region" description="Helical" evidence="1">
    <location>
        <begin position="38"/>
        <end position="58"/>
    </location>
</feature>
<feature type="transmembrane region" description="Helical" evidence="1">
    <location>
        <begin position="7"/>
        <end position="26"/>
    </location>
</feature>
<reference evidence="2 3" key="1">
    <citation type="journal article" date="2016" name="Nat. Commun.">
        <title>Thousands of microbial genomes shed light on interconnected biogeochemical processes in an aquifer system.</title>
        <authorList>
            <person name="Anantharaman K."/>
            <person name="Brown C.T."/>
            <person name="Hug L.A."/>
            <person name="Sharon I."/>
            <person name="Castelle C.J."/>
            <person name="Probst A.J."/>
            <person name="Thomas B.C."/>
            <person name="Singh A."/>
            <person name="Wilkins M.J."/>
            <person name="Karaoz U."/>
            <person name="Brodie E.L."/>
            <person name="Williams K.H."/>
            <person name="Hubbard S.S."/>
            <person name="Banfield J.F."/>
        </authorList>
    </citation>
    <scope>NUCLEOTIDE SEQUENCE [LARGE SCALE GENOMIC DNA]</scope>
</reference>
<dbReference type="AlphaFoldDB" id="A0A1G2PV70"/>
<organism evidence="2 3">
    <name type="scientific">Candidatus Terrybacteria bacterium RIFCSPLOWO2_01_FULL_40_23</name>
    <dbReference type="NCBI Taxonomy" id="1802366"/>
    <lineage>
        <taxon>Bacteria</taxon>
        <taxon>Candidatus Terryibacteriota</taxon>
    </lineage>
</organism>
<accession>A0A1G2PV70</accession>
<protein>
    <submittedName>
        <fullName evidence="2">Uncharacterized protein</fullName>
    </submittedName>
</protein>
<keyword evidence="1" id="KW-1133">Transmembrane helix</keyword>
<dbReference type="Proteomes" id="UP000176951">
    <property type="component" value="Unassembled WGS sequence"/>
</dbReference>
<gene>
    <name evidence="2" type="ORF">A3A97_04960</name>
</gene>
<evidence type="ECO:0000313" key="2">
    <source>
        <dbReference type="EMBL" id="OHA52226.1"/>
    </source>
</evidence>
<name>A0A1G2PV70_9BACT</name>